<feature type="transmembrane region" description="Helical" evidence="1">
    <location>
        <begin position="20"/>
        <end position="37"/>
    </location>
</feature>
<feature type="transmembrane region" description="Helical" evidence="1">
    <location>
        <begin position="259"/>
        <end position="278"/>
    </location>
</feature>
<sequence length="339" mass="37821">MESNAEFAQKITKMLSTESYILAATITVALYDWLTILDDEVEFIWRKGVTLGKILYISMRTACAIYFSLCAFDLIITWLGVVFDKKGFIETASFRILPLMHEVLGTLVLQSSLVIQSMRVHAMYGQQTRMKIFLILLVAVSLVSSSVLYAIFPLNPDSITVDSQHVTRSNRFLGPQWLIIFALASESVIVVLVLYKFWCCRSICGSLSGFSTNEHLLSTMVRDSVKYYAAIFTVYAATLILAFLEPERKNLPVSAMGDSPILVMSIAFSSILSPRLILNIRREYYGKMHNSQQAAETLPWAAASRPAVVSELAFSRDEDGSGMEDILSRISLPHAGPGR</sequence>
<keyword evidence="1" id="KW-1133">Transmembrane helix</keyword>
<proteinExistence type="predicted"/>
<protein>
    <recommendedName>
        <fullName evidence="2">DUF6533 domain-containing protein</fullName>
    </recommendedName>
</protein>
<name>A0A0H2RII8_9AGAM</name>
<evidence type="ECO:0000313" key="4">
    <source>
        <dbReference type="Proteomes" id="UP000053477"/>
    </source>
</evidence>
<keyword evidence="1" id="KW-0472">Membrane</keyword>
<dbReference type="Pfam" id="PF20151">
    <property type="entry name" value="DUF6533"/>
    <property type="match status" value="1"/>
</dbReference>
<feature type="transmembrane region" description="Helical" evidence="1">
    <location>
        <begin position="172"/>
        <end position="195"/>
    </location>
</feature>
<organism evidence="3 4">
    <name type="scientific">Schizopora paradoxa</name>
    <dbReference type="NCBI Taxonomy" id="27342"/>
    <lineage>
        <taxon>Eukaryota</taxon>
        <taxon>Fungi</taxon>
        <taxon>Dikarya</taxon>
        <taxon>Basidiomycota</taxon>
        <taxon>Agaricomycotina</taxon>
        <taxon>Agaricomycetes</taxon>
        <taxon>Hymenochaetales</taxon>
        <taxon>Schizoporaceae</taxon>
        <taxon>Schizopora</taxon>
    </lineage>
</organism>
<keyword evidence="1" id="KW-0812">Transmembrane</keyword>
<keyword evidence="4" id="KW-1185">Reference proteome</keyword>
<dbReference type="Proteomes" id="UP000053477">
    <property type="component" value="Unassembled WGS sequence"/>
</dbReference>
<dbReference type="EMBL" id="KQ085991">
    <property type="protein sequence ID" value="KLO11820.1"/>
    <property type="molecule type" value="Genomic_DNA"/>
</dbReference>
<evidence type="ECO:0000256" key="1">
    <source>
        <dbReference type="SAM" id="Phobius"/>
    </source>
</evidence>
<feature type="transmembrane region" description="Helical" evidence="1">
    <location>
        <begin position="63"/>
        <end position="83"/>
    </location>
</feature>
<accession>A0A0H2RII8</accession>
<gene>
    <name evidence="3" type="ORF">SCHPADRAFT_450749</name>
</gene>
<evidence type="ECO:0000259" key="2">
    <source>
        <dbReference type="Pfam" id="PF20151"/>
    </source>
</evidence>
<evidence type="ECO:0000313" key="3">
    <source>
        <dbReference type="EMBL" id="KLO11820.1"/>
    </source>
</evidence>
<dbReference type="InParanoid" id="A0A0H2RII8"/>
<reference evidence="3 4" key="1">
    <citation type="submission" date="2015-04" db="EMBL/GenBank/DDBJ databases">
        <title>Complete genome sequence of Schizopora paradoxa KUC8140, a cosmopolitan wood degrader in East Asia.</title>
        <authorList>
            <consortium name="DOE Joint Genome Institute"/>
            <person name="Min B."/>
            <person name="Park H."/>
            <person name="Jang Y."/>
            <person name="Kim J.-J."/>
            <person name="Kim K.H."/>
            <person name="Pangilinan J."/>
            <person name="Lipzen A."/>
            <person name="Riley R."/>
            <person name="Grigoriev I.V."/>
            <person name="Spatafora J.W."/>
            <person name="Choi I.-G."/>
        </authorList>
    </citation>
    <scope>NUCLEOTIDE SEQUENCE [LARGE SCALE GENOMIC DNA]</scope>
    <source>
        <strain evidence="3 4">KUC8140</strain>
    </source>
</reference>
<dbReference type="AlphaFoldDB" id="A0A0H2RII8"/>
<feature type="transmembrane region" description="Helical" evidence="1">
    <location>
        <begin position="132"/>
        <end position="152"/>
    </location>
</feature>
<feature type="transmembrane region" description="Helical" evidence="1">
    <location>
        <begin position="225"/>
        <end position="244"/>
    </location>
</feature>
<dbReference type="OrthoDB" id="3267855at2759"/>
<dbReference type="InterPro" id="IPR045340">
    <property type="entry name" value="DUF6533"/>
</dbReference>
<feature type="domain" description="DUF6533" evidence="2">
    <location>
        <begin position="20"/>
        <end position="61"/>
    </location>
</feature>